<gene>
    <name evidence="2" type="ORF">J2X31_003623</name>
</gene>
<evidence type="ECO:0008006" key="4">
    <source>
        <dbReference type="Google" id="ProtNLM"/>
    </source>
</evidence>
<keyword evidence="3" id="KW-1185">Reference proteome</keyword>
<comment type="caution">
    <text evidence="2">The sequence shown here is derived from an EMBL/GenBank/DDBJ whole genome shotgun (WGS) entry which is preliminary data.</text>
</comment>
<dbReference type="EMBL" id="JAVDVI010000024">
    <property type="protein sequence ID" value="MDR6969590.1"/>
    <property type="molecule type" value="Genomic_DNA"/>
</dbReference>
<evidence type="ECO:0000313" key="2">
    <source>
        <dbReference type="EMBL" id="MDR6969590.1"/>
    </source>
</evidence>
<keyword evidence="1" id="KW-0732">Signal</keyword>
<evidence type="ECO:0000256" key="1">
    <source>
        <dbReference type="SAM" id="SignalP"/>
    </source>
</evidence>
<dbReference type="RefSeq" id="WP_310028805.1">
    <property type="nucleotide sequence ID" value="NZ_JAVDVI010000024.1"/>
</dbReference>
<dbReference type="Proteomes" id="UP001255185">
    <property type="component" value="Unassembled WGS sequence"/>
</dbReference>
<evidence type="ECO:0000313" key="3">
    <source>
        <dbReference type="Proteomes" id="UP001255185"/>
    </source>
</evidence>
<feature type="signal peptide" evidence="1">
    <location>
        <begin position="1"/>
        <end position="20"/>
    </location>
</feature>
<reference evidence="2 3" key="1">
    <citation type="submission" date="2023-07" db="EMBL/GenBank/DDBJ databases">
        <title>Sorghum-associated microbial communities from plants grown in Nebraska, USA.</title>
        <authorList>
            <person name="Schachtman D."/>
        </authorList>
    </citation>
    <scope>NUCLEOTIDE SEQUENCE [LARGE SCALE GENOMIC DNA]</scope>
    <source>
        <strain evidence="2 3">3773</strain>
    </source>
</reference>
<dbReference type="Gene3D" id="2.180.10.10">
    <property type="entry name" value="RHS repeat-associated core"/>
    <property type="match status" value="1"/>
</dbReference>
<accession>A0ABU1TUN1</accession>
<protein>
    <recommendedName>
        <fullName evidence="4">Sugar-binding protein</fullName>
    </recommendedName>
</protein>
<sequence length="344" mass="41007">MKNPLILLIFAFSIFGNANAQQTTENTKPKNRTDYQKISSQEISYFFSKETPKHKLASVTKYGYDTIQNWQKETGYEVQNGKLAFHNEYVYQYDEKDTLVYESQYSEIPSAEYPAYLLNNYLYNFQDSLTLEVRSFDGLVQDSIFTRYGRDEKNRIISEIEIQKSIYKGEKYTRKTNETYYNYDNQNNIIAKAELENFETATNETTYEYDKNNTLRKSIYTNHRMGYTATNTYDTNGKLILKEEKIGDEKHGIRRYKYNKKGLEIEESKFSDNKLMYRYSTTYDAKNRKIKYEMTEIMEDKSSSINLYEYDNDDKLKYIIYLNWRKEKPVQKVEIMEVAPAKQN</sequence>
<proteinExistence type="predicted"/>
<organism evidence="2 3">
    <name type="scientific">Flavobacterium arsenatis</name>
    <dbReference type="NCBI Taxonomy" id="1484332"/>
    <lineage>
        <taxon>Bacteria</taxon>
        <taxon>Pseudomonadati</taxon>
        <taxon>Bacteroidota</taxon>
        <taxon>Flavobacteriia</taxon>
        <taxon>Flavobacteriales</taxon>
        <taxon>Flavobacteriaceae</taxon>
        <taxon>Flavobacterium</taxon>
    </lineage>
</organism>
<feature type="chain" id="PRO_5045174298" description="Sugar-binding protein" evidence="1">
    <location>
        <begin position="21"/>
        <end position="344"/>
    </location>
</feature>
<name>A0ABU1TUN1_9FLAO</name>